<feature type="signal peptide" evidence="2">
    <location>
        <begin position="1"/>
        <end position="18"/>
    </location>
</feature>
<evidence type="ECO:0000256" key="1">
    <source>
        <dbReference type="SAM" id="Coils"/>
    </source>
</evidence>
<dbReference type="Gene3D" id="1.20.1600.10">
    <property type="entry name" value="Outer membrane efflux proteins (OEP)"/>
    <property type="match status" value="1"/>
</dbReference>
<dbReference type="InterPro" id="IPR010131">
    <property type="entry name" value="MdtP/NodT-like"/>
</dbReference>
<dbReference type="PANTHER" id="PTHR30203:SF23">
    <property type="entry name" value="OUTER MEMBRANE EFFLUX PROTEIN"/>
    <property type="match status" value="1"/>
</dbReference>
<proteinExistence type="predicted"/>
<accession>A0A3D8J2F1</accession>
<sequence>MRLLFLFSSFSLCLFLEAQSFDIAILQAMNNNSKIKALQIQIQKLEDDSKVASKWENPMVALGYNAFYPLNPTYRKDGMQSISITLAQKFDLFGKKFIESQKVELQKQIKILELKALKKNIVKDIKIKMVKIYQDKQRMQILKSTLQNISLFKHQINTSSSDFPLDEFYKMEILESKIKLRANQISQNQNDQIIDFNEITFQDGQKIDFADTFQRQWSKDYYKSSYELLIQRYKEQIESENISLAKRGFLSDPTLSVGYFHRENNQDFLSFSLSFSLPIYGKEYFVFQSAQKQSQIIKNKTLEIENTIKAKIKRLQNALDKKRKELSLIEQSLLPNAKKLLGLYQNNISSSKNAMRAYHQALNDLLEAELLRIDTSEKILLVLAELESIGE</sequence>
<dbReference type="OrthoDB" id="5332769at2"/>
<dbReference type="AlphaFoldDB" id="A0A3D8J2F1"/>
<dbReference type="EMBL" id="NXLV01000003">
    <property type="protein sequence ID" value="RDU71386.1"/>
    <property type="molecule type" value="Genomic_DNA"/>
</dbReference>
<comment type="caution">
    <text evidence="3">The sequence shown here is derived from an EMBL/GenBank/DDBJ whole genome shotgun (WGS) entry which is preliminary data.</text>
</comment>
<protein>
    <recommendedName>
        <fullName evidence="5">TolC family protein</fullName>
    </recommendedName>
</protein>
<dbReference type="SUPFAM" id="SSF56954">
    <property type="entry name" value="Outer membrane efflux proteins (OEP)"/>
    <property type="match status" value="1"/>
</dbReference>
<evidence type="ECO:0000313" key="4">
    <source>
        <dbReference type="Proteomes" id="UP000257045"/>
    </source>
</evidence>
<feature type="coiled-coil region" evidence="1">
    <location>
        <begin position="305"/>
        <end position="332"/>
    </location>
</feature>
<feature type="chain" id="PRO_5017801899" description="TolC family protein" evidence="2">
    <location>
        <begin position="19"/>
        <end position="391"/>
    </location>
</feature>
<name>A0A3D8J2F1_9HELI</name>
<reference evidence="3 4" key="1">
    <citation type="submission" date="2018-04" db="EMBL/GenBank/DDBJ databases">
        <title>Novel Campyloabacter and Helicobacter Species and Strains.</title>
        <authorList>
            <person name="Mannion A.J."/>
            <person name="Shen Z."/>
            <person name="Fox J.G."/>
        </authorList>
    </citation>
    <scope>NUCLEOTIDE SEQUENCE [LARGE SCALE GENOMIC DNA]</scope>
    <source>
        <strain evidence="3 4">MIT 04-9366</strain>
    </source>
</reference>
<keyword evidence="1" id="KW-0175">Coiled coil</keyword>
<dbReference type="Proteomes" id="UP000257045">
    <property type="component" value="Unassembled WGS sequence"/>
</dbReference>
<keyword evidence="2" id="KW-0732">Signal</keyword>
<keyword evidence="4" id="KW-1185">Reference proteome</keyword>
<dbReference type="GO" id="GO:0015562">
    <property type="term" value="F:efflux transmembrane transporter activity"/>
    <property type="evidence" value="ECO:0007669"/>
    <property type="project" value="InterPro"/>
</dbReference>
<evidence type="ECO:0000313" key="3">
    <source>
        <dbReference type="EMBL" id="RDU71386.1"/>
    </source>
</evidence>
<organism evidence="3 4">
    <name type="scientific">Helicobacter brantae</name>
    <dbReference type="NCBI Taxonomy" id="375927"/>
    <lineage>
        <taxon>Bacteria</taxon>
        <taxon>Pseudomonadati</taxon>
        <taxon>Campylobacterota</taxon>
        <taxon>Epsilonproteobacteria</taxon>
        <taxon>Campylobacterales</taxon>
        <taxon>Helicobacteraceae</taxon>
        <taxon>Helicobacter</taxon>
    </lineage>
</organism>
<dbReference type="PANTHER" id="PTHR30203">
    <property type="entry name" value="OUTER MEMBRANE CATION EFFLUX PROTEIN"/>
    <property type="match status" value="1"/>
</dbReference>
<dbReference type="RefSeq" id="WP_115569098.1">
    <property type="nucleotide sequence ID" value="NZ_NXLV01000003.1"/>
</dbReference>
<gene>
    <name evidence="3" type="ORF">CQA58_02240</name>
</gene>
<evidence type="ECO:0008006" key="5">
    <source>
        <dbReference type="Google" id="ProtNLM"/>
    </source>
</evidence>
<evidence type="ECO:0000256" key="2">
    <source>
        <dbReference type="SAM" id="SignalP"/>
    </source>
</evidence>